<dbReference type="Pfam" id="PF13193">
    <property type="entry name" value="AMP-binding_C"/>
    <property type="match status" value="1"/>
</dbReference>
<evidence type="ECO:0000259" key="2">
    <source>
        <dbReference type="Pfam" id="PF13193"/>
    </source>
</evidence>
<evidence type="ECO:0000313" key="3">
    <source>
        <dbReference type="EMBL" id="PZQ56070.1"/>
    </source>
</evidence>
<dbReference type="Gene3D" id="3.30.300.30">
    <property type="match status" value="1"/>
</dbReference>
<gene>
    <name evidence="3" type="ORF">DI555_05345</name>
</gene>
<dbReference type="InterPro" id="IPR025110">
    <property type="entry name" value="AMP-bd_C"/>
</dbReference>
<organism evidence="3 4">
    <name type="scientific">Novosphingobium pentaromativorans</name>
    <dbReference type="NCBI Taxonomy" id="205844"/>
    <lineage>
        <taxon>Bacteria</taxon>
        <taxon>Pseudomonadati</taxon>
        <taxon>Pseudomonadota</taxon>
        <taxon>Alphaproteobacteria</taxon>
        <taxon>Sphingomonadales</taxon>
        <taxon>Sphingomonadaceae</taxon>
        <taxon>Novosphingobium</taxon>
    </lineage>
</organism>
<dbReference type="PANTHER" id="PTHR24096">
    <property type="entry name" value="LONG-CHAIN-FATTY-ACID--COA LIGASE"/>
    <property type="match status" value="1"/>
</dbReference>
<dbReference type="Gene3D" id="3.40.50.12780">
    <property type="entry name" value="N-terminal domain of ligase-like"/>
    <property type="match status" value="1"/>
</dbReference>
<dbReference type="PROSITE" id="PS00455">
    <property type="entry name" value="AMP_BINDING"/>
    <property type="match status" value="1"/>
</dbReference>
<keyword evidence="3" id="KW-0436">Ligase</keyword>
<evidence type="ECO:0000313" key="4">
    <source>
        <dbReference type="Proteomes" id="UP000249082"/>
    </source>
</evidence>
<dbReference type="InterPro" id="IPR045851">
    <property type="entry name" value="AMP-bd_C_sf"/>
</dbReference>
<accession>A0A2W5QXF7</accession>
<dbReference type="Proteomes" id="UP000249082">
    <property type="component" value="Unassembled WGS sequence"/>
</dbReference>
<reference evidence="3 4" key="1">
    <citation type="submission" date="2017-08" db="EMBL/GenBank/DDBJ databases">
        <title>Infants hospitalized years apart are colonized by the same room-sourced microbial strains.</title>
        <authorList>
            <person name="Brooks B."/>
            <person name="Olm M.R."/>
            <person name="Firek B.A."/>
            <person name="Baker R."/>
            <person name="Thomas B.C."/>
            <person name="Morowitz M.J."/>
            <person name="Banfield J.F."/>
        </authorList>
    </citation>
    <scope>NUCLEOTIDE SEQUENCE [LARGE SCALE GENOMIC DNA]</scope>
    <source>
        <strain evidence="3">S2_005_002_R2_33</strain>
    </source>
</reference>
<dbReference type="Pfam" id="PF00501">
    <property type="entry name" value="AMP-binding"/>
    <property type="match status" value="1"/>
</dbReference>
<name>A0A2W5QXF7_9SPHN</name>
<dbReference type="InterPro" id="IPR000873">
    <property type="entry name" value="AMP-dep_synth/lig_dom"/>
</dbReference>
<protein>
    <submittedName>
        <fullName evidence="3">Long-chain fatty acid--CoA ligase</fullName>
    </submittedName>
</protein>
<dbReference type="EMBL" id="QFPX01000004">
    <property type="protein sequence ID" value="PZQ56070.1"/>
    <property type="molecule type" value="Genomic_DNA"/>
</dbReference>
<dbReference type="InterPro" id="IPR042099">
    <property type="entry name" value="ANL_N_sf"/>
</dbReference>
<feature type="domain" description="AMP-dependent synthetase/ligase" evidence="1">
    <location>
        <begin position="28"/>
        <end position="423"/>
    </location>
</feature>
<comment type="caution">
    <text evidence="3">The sequence shown here is derived from an EMBL/GenBank/DDBJ whole genome shotgun (WGS) entry which is preliminary data.</text>
</comment>
<proteinExistence type="predicted"/>
<feature type="domain" description="AMP-binding enzyme C-terminal" evidence="2">
    <location>
        <begin position="472"/>
        <end position="538"/>
    </location>
</feature>
<dbReference type="AlphaFoldDB" id="A0A2W5QXF7"/>
<dbReference type="GO" id="GO:0016405">
    <property type="term" value="F:CoA-ligase activity"/>
    <property type="evidence" value="ECO:0007669"/>
    <property type="project" value="TreeGrafter"/>
</dbReference>
<dbReference type="PANTHER" id="PTHR24096:SF267">
    <property type="entry name" value="MALONATE--COA LIGASE ACSF3, MITOCHONDRIAL"/>
    <property type="match status" value="1"/>
</dbReference>
<dbReference type="SUPFAM" id="SSF56801">
    <property type="entry name" value="Acetyl-CoA synthetase-like"/>
    <property type="match status" value="1"/>
</dbReference>
<sequence>MMGPSIVAGPPLAEEPGQGAQTIAGYLREVAARYGSREAVVLRSDAHRTAWSYDELLARSLDVARALVSCGAAKGERIGLLMTNRPEFLSSLFGTALAGAVPVALSTFSTAPELDYLLRSSQVSMLLFEQQVLGKNFAEMLHGLDPSIASALPGGLGSTHFPYLRRLVSLGGAPGGSEPLAVAAGGAIETWDEFLSHGAATDEALVLERADGVHPADIGGIFFSSGTTSRPKGIVHSQRAITVQWWRWPRLFAMHEPVRSWTGNGFFWSGNVSMVVGTALSTGGAIVLQRLFDADGALDLAERERVTFLNGRPHQWARLQASPRWDTADLSSVKYVPRGALIWQHPSVKTDWEVPMSFGCTETMTICTSFLADDPDGGFEGSFGMPLAGNILKIVDPVTRDVMPVGSVGEMCIKGPTLMNGYLGKTPEECFDAEGFFCTGDAGRVDEAGRFFWEGRMTEMIKTGGANVAPVEVDEVIARISGVKRSQTVGVPDDLLGEIVVSCIVRLEGAVLDEAAVIASCKEQIASFKVPRRILFFEDEEFAGAGAVTGSEKLKAGEVRKLAQARIEADNAEAVRRTLA</sequence>
<evidence type="ECO:0000259" key="1">
    <source>
        <dbReference type="Pfam" id="PF00501"/>
    </source>
</evidence>
<dbReference type="InterPro" id="IPR020845">
    <property type="entry name" value="AMP-binding_CS"/>
</dbReference>